<evidence type="ECO:0000313" key="1">
    <source>
        <dbReference type="EMBL" id="TWF42805.1"/>
    </source>
</evidence>
<organism evidence="1 2">
    <name type="scientific">Chitinophaga polysaccharea</name>
    <dbReference type="NCBI Taxonomy" id="1293035"/>
    <lineage>
        <taxon>Bacteria</taxon>
        <taxon>Pseudomonadati</taxon>
        <taxon>Bacteroidota</taxon>
        <taxon>Chitinophagia</taxon>
        <taxon>Chitinophagales</taxon>
        <taxon>Chitinophagaceae</taxon>
        <taxon>Chitinophaga</taxon>
    </lineage>
</organism>
<sequence>MKKVSLIFMDHPMRYLAVVACLLLAQVSIAQDSIKRYNAQFTKLAMDSSIPVLDIGRSGDPGNQNVPLWAPTGGAYNIDFHGWRDVTPGLIGARIRAERINIYQANAALVQGMDLTFHTTGSVSGPIERMRITSGGNISVGVQKPAARFHVAAPYGIVLAKYTQVDNTGGDGEMVIYNAAGADTDYIPTLRGRAWSHGRGYGLYMLGESEDIVPLADQPNVGAVTITGLSKNIQQRKLLNNNVFTVNNNTDNLFVIKANGNIGIGTPDTKGYKLAVNGAGVFTRVVVKAYNNWPDDVFTADYSLPSIASLEQFVTTRQHLPEVPSAKEVMENGQDLGEMNRLLLKKVEELTLYIIQLNKRVDEQQAQIKLLRK</sequence>
<dbReference type="RefSeq" id="WP_145667188.1">
    <property type="nucleotide sequence ID" value="NZ_VIWO01000002.1"/>
</dbReference>
<comment type="caution">
    <text evidence="1">The sequence shown here is derived from an EMBL/GenBank/DDBJ whole genome shotgun (WGS) entry which is preliminary data.</text>
</comment>
<keyword evidence="2" id="KW-1185">Reference proteome</keyword>
<dbReference type="OrthoDB" id="767836at2"/>
<gene>
    <name evidence="1" type="ORF">FHW36_102566</name>
</gene>
<reference evidence="1 2" key="1">
    <citation type="submission" date="2019-06" db="EMBL/GenBank/DDBJ databases">
        <title>Sorghum-associated microbial communities from plants grown in Nebraska, USA.</title>
        <authorList>
            <person name="Schachtman D."/>
        </authorList>
    </citation>
    <scope>NUCLEOTIDE SEQUENCE [LARGE SCALE GENOMIC DNA]</scope>
    <source>
        <strain evidence="1 2">1209</strain>
    </source>
</reference>
<proteinExistence type="predicted"/>
<evidence type="ECO:0000313" key="2">
    <source>
        <dbReference type="Proteomes" id="UP000320811"/>
    </source>
</evidence>
<name>A0A561PXI0_9BACT</name>
<protein>
    <submittedName>
        <fullName evidence="1">Uncharacterized protein</fullName>
    </submittedName>
</protein>
<dbReference type="EMBL" id="VIWO01000002">
    <property type="protein sequence ID" value="TWF42805.1"/>
    <property type="molecule type" value="Genomic_DNA"/>
</dbReference>
<dbReference type="AlphaFoldDB" id="A0A561PXI0"/>
<dbReference type="Proteomes" id="UP000320811">
    <property type="component" value="Unassembled WGS sequence"/>
</dbReference>
<accession>A0A561PXI0</accession>